<gene>
    <name evidence="7" type="primary">pstS</name>
    <name evidence="7" type="ORF">GBA65_14185</name>
</gene>
<proteinExistence type="inferred from homology"/>
<evidence type="ECO:0000256" key="2">
    <source>
        <dbReference type="ARBA" id="ARBA00022448"/>
    </source>
</evidence>
<keyword evidence="8" id="KW-1185">Reference proteome</keyword>
<feature type="chain" id="PRO_5039740660" description="Phosphate-binding protein" evidence="4">
    <location>
        <begin position="18"/>
        <end position="366"/>
    </location>
</feature>
<evidence type="ECO:0000256" key="5">
    <source>
        <dbReference type="SAM" id="MobiDB-lite"/>
    </source>
</evidence>
<dbReference type="Proteomes" id="UP000502706">
    <property type="component" value="Chromosome"/>
</dbReference>
<dbReference type="EMBL" id="CP045121">
    <property type="protein sequence ID" value="QIN80822.1"/>
    <property type="molecule type" value="Genomic_DNA"/>
</dbReference>
<dbReference type="AlphaFoldDB" id="A0A6G8Q2W9"/>
<protein>
    <recommendedName>
        <fullName evidence="4">Phosphate-binding protein</fullName>
    </recommendedName>
</protein>
<dbReference type="PANTHER" id="PTHR30570:SF1">
    <property type="entry name" value="PHOSPHATE-BINDING PROTEIN PSTS"/>
    <property type="match status" value="1"/>
</dbReference>
<dbReference type="NCBIfam" id="TIGR02136">
    <property type="entry name" value="ptsS_2"/>
    <property type="match status" value="1"/>
</dbReference>
<dbReference type="GO" id="GO:0006817">
    <property type="term" value="P:phosphate ion transport"/>
    <property type="evidence" value="ECO:0007669"/>
    <property type="project" value="UniProtKB-UniRule"/>
</dbReference>
<evidence type="ECO:0000259" key="6">
    <source>
        <dbReference type="Pfam" id="PF12849"/>
    </source>
</evidence>
<organism evidence="7 8">
    <name type="scientific">Rubrobacter marinus</name>
    <dbReference type="NCBI Taxonomy" id="2653852"/>
    <lineage>
        <taxon>Bacteria</taxon>
        <taxon>Bacillati</taxon>
        <taxon>Actinomycetota</taxon>
        <taxon>Rubrobacteria</taxon>
        <taxon>Rubrobacterales</taxon>
        <taxon>Rubrobacteraceae</taxon>
        <taxon>Rubrobacter</taxon>
    </lineage>
</organism>
<feature type="compositionally biased region" description="Gly residues" evidence="5">
    <location>
        <begin position="349"/>
        <end position="358"/>
    </location>
</feature>
<dbReference type="InterPro" id="IPR024370">
    <property type="entry name" value="PBP_domain"/>
</dbReference>
<dbReference type="PROSITE" id="PS51257">
    <property type="entry name" value="PROKAR_LIPOPROTEIN"/>
    <property type="match status" value="1"/>
</dbReference>
<reference evidence="7 8" key="1">
    <citation type="submission" date="2019-10" db="EMBL/GenBank/DDBJ databases">
        <title>Rubrobacter sp nov SCSIO 52915 isolated from a deep-sea sediment in the South China Sea.</title>
        <authorList>
            <person name="Chen R.W."/>
        </authorList>
    </citation>
    <scope>NUCLEOTIDE SEQUENCE [LARGE SCALE GENOMIC DNA]</scope>
    <source>
        <strain evidence="7 8">SCSIO 52915</strain>
    </source>
</reference>
<comment type="similarity">
    <text evidence="1 4">Belongs to the PstS family.</text>
</comment>
<comment type="function">
    <text evidence="4">Involved in the system for phosphate transport across the cytoplasmic membrane.</text>
</comment>
<name>A0A6G8Q2W9_9ACTN</name>
<keyword evidence="3 4" id="KW-0732">Signal</keyword>
<dbReference type="Pfam" id="PF12849">
    <property type="entry name" value="PBP_like_2"/>
    <property type="match status" value="1"/>
</dbReference>
<keyword evidence="4" id="KW-0592">Phosphate transport</keyword>
<dbReference type="InterPro" id="IPR011862">
    <property type="entry name" value="Phos-bd"/>
</dbReference>
<feature type="compositionally biased region" description="Gly residues" evidence="5">
    <location>
        <begin position="23"/>
        <end position="46"/>
    </location>
</feature>
<feature type="region of interest" description="Disordered" evidence="5">
    <location>
        <begin position="345"/>
        <end position="366"/>
    </location>
</feature>
<dbReference type="GO" id="GO:0042301">
    <property type="term" value="F:phosphate ion binding"/>
    <property type="evidence" value="ECO:0007669"/>
    <property type="project" value="UniProtKB-UniRule"/>
</dbReference>
<dbReference type="Gene3D" id="3.40.190.10">
    <property type="entry name" value="Periplasmic binding protein-like II"/>
    <property type="match status" value="2"/>
</dbReference>
<dbReference type="KEGG" id="rmar:GBA65_14185"/>
<accession>A0A6G8Q2W9</accession>
<dbReference type="PANTHER" id="PTHR30570">
    <property type="entry name" value="PERIPLASMIC PHOSPHATE BINDING COMPONENT OF PHOSPHATE ABC TRANSPORTER"/>
    <property type="match status" value="1"/>
</dbReference>
<evidence type="ECO:0000313" key="8">
    <source>
        <dbReference type="Proteomes" id="UP000502706"/>
    </source>
</evidence>
<feature type="signal peptide" evidence="4">
    <location>
        <begin position="1"/>
        <end position="17"/>
    </location>
</feature>
<sequence length="366" mass="37562">MRVLLGALTLAFALVLAGCGGGGQQQEQGGNGGGGGGGETGGGGAASGEIAIEGSSTVLPISQAAAEGFQGENPDARVTVGGSGTGDGFEAFCGGTTQISDASRPIESDEIQACEEAGIEFVELPVALDGISVVVNPENDYATDLTLEELSTMWSPDSEGSITQWDQVRSGFPAEPFTLYGPGTESGTFDFFTEVVNGEEGASRADYNASEDDNVILEGVAGDPSALGYFGYAYFQSAQDAVRAVAIDGGEGPVEPTPETIADGSYPLSRPLFIYVSTQALDENPAVAQFVENYLANLDQYVEQGGYIALPSETSQLVQQRYESRTTGSLYNGEGDLQSGSTLQEALQSGGGSTGGGSTMMSEETT</sequence>
<dbReference type="SUPFAM" id="SSF53850">
    <property type="entry name" value="Periplasmic binding protein-like II"/>
    <property type="match status" value="1"/>
</dbReference>
<feature type="region of interest" description="Disordered" evidence="5">
    <location>
        <begin position="23"/>
        <end position="48"/>
    </location>
</feature>
<evidence type="ECO:0000256" key="1">
    <source>
        <dbReference type="ARBA" id="ARBA00008725"/>
    </source>
</evidence>
<dbReference type="CDD" id="cd13654">
    <property type="entry name" value="PBP2_phosphate_like_2"/>
    <property type="match status" value="1"/>
</dbReference>
<evidence type="ECO:0000256" key="4">
    <source>
        <dbReference type="RuleBase" id="RU367119"/>
    </source>
</evidence>
<evidence type="ECO:0000256" key="3">
    <source>
        <dbReference type="ARBA" id="ARBA00022729"/>
    </source>
</evidence>
<dbReference type="InterPro" id="IPR050811">
    <property type="entry name" value="Phosphate_ABC_transporter"/>
</dbReference>
<feature type="domain" description="PBP" evidence="6">
    <location>
        <begin position="43"/>
        <end position="292"/>
    </location>
</feature>
<evidence type="ECO:0000313" key="7">
    <source>
        <dbReference type="EMBL" id="QIN80822.1"/>
    </source>
</evidence>
<keyword evidence="2 4" id="KW-0813">Transport</keyword>